<sequence>AAVAEIRRLQAKMATIDQERTNRATGHEQEEEIIESQKVSKLPIFPLSMEKPNRWST</sequence>
<protein>
    <submittedName>
        <fullName evidence="1">Uncharacterized protein</fullName>
    </submittedName>
</protein>
<feature type="non-terminal residue" evidence="1">
    <location>
        <position position="1"/>
    </location>
</feature>
<dbReference type="EMBL" id="LXQA010649560">
    <property type="protein sequence ID" value="MCI64119.1"/>
    <property type="molecule type" value="Genomic_DNA"/>
</dbReference>
<dbReference type="AlphaFoldDB" id="A0A392TT95"/>
<reference evidence="1 2" key="1">
    <citation type="journal article" date="2018" name="Front. Plant Sci.">
        <title>Red Clover (Trifolium pratense) and Zigzag Clover (T. medium) - A Picture of Genomic Similarities and Differences.</title>
        <authorList>
            <person name="Dluhosova J."/>
            <person name="Istvanek J."/>
            <person name="Nedelnik J."/>
            <person name="Repkova J."/>
        </authorList>
    </citation>
    <scope>NUCLEOTIDE SEQUENCE [LARGE SCALE GENOMIC DNA]</scope>
    <source>
        <strain evidence="2">cv. 10/8</strain>
        <tissue evidence="1">Leaf</tissue>
    </source>
</reference>
<evidence type="ECO:0000313" key="1">
    <source>
        <dbReference type="EMBL" id="MCI64119.1"/>
    </source>
</evidence>
<evidence type="ECO:0000313" key="2">
    <source>
        <dbReference type="Proteomes" id="UP000265520"/>
    </source>
</evidence>
<accession>A0A392TT95</accession>
<organism evidence="1 2">
    <name type="scientific">Trifolium medium</name>
    <dbReference type="NCBI Taxonomy" id="97028"/>
    <lineage>
        <taxon>Eukaryota</taxon>
        <taxon>Viridiplantae</taxon>
        <taxon>Streptophyta</taxon>
        <taxon>Embryophyta</taxon>
        <taxon>Tracheophyta</taxon>
        <taxon>Spermatophyta</taxon>
        <taxon>Magnoliopsida</taxon>
        <taxon>eudicotyledons</taxon>
        <taxon>Gunneridae</taxon>
        <taxon>Pentapetalae</taxon>
        <taxon>rosids</taxon>
        <taxon>fabids</taxon>
        <taxon>Fabales</taxon>
        <taxon>Fabaceae</taxon>
        <taxon>Papilionoideae</taxon>
        <taxon>50 kb inversion clade</taxon>
        <taxon>NPAAA clade</taxon>
        <taxon>Hologalegina</taxon>
        <taxon>IRL clade</taxon>
        <taxon>Trifolieae</taxon>
        <taxon>Trifolium</taxon>
    </lineage>
</organism>
<name>A0A392TT95_9FABA</name>
<keyword evidence="2" id="KW-1185">Reference proteome</keyword>
<comment type="caution">
    <text evidence="1">The sequence shown here is derived from an EMBL/GenBank/DDBJ whole genome shotgun (WGS) entry which is preliminary data.</text>
</comment>
<dbReference type="Proteomes" id="UP000265520">
    <property type="component" value="Unassembled WGS sequence"/>
</dbReference>
<proteinExistence type="predicted"/>